<dbReference type="PANTHER" id="PTHR43085">
    <property type="entry name" value="HEXOKINASE FAMILY MEMBER"/>
    <property type="match status" value="1"/>
</dbReference>
<keyword evidence="4 7" id="KW-0418">Kinase</keyword>
<evidence type="ECO:0000256" key="2">
    <source>
        <dbReference type="ARBA" id="ARBA00022679"/>
    </source>
</evidence>
<dbReference type="PANTHER" id="PTHR43085:SF1">
    <property type="entry name" value="PSEUDOURIDINE KINASE-RELATED"/>
    <property type="match status" value="1"/>
</dbReference>
<dbReference type="EMBL" id="QBKR01000004">
    <property type="protein sequence ID" value="PTX63361.1"/>
    <property type="molecule type" value="Genomic_DNA"/>
</dbReference>
<dbReference type="Gene3D" id="3.40.1190.20">
    <property type="match status" value="1"/>
</dbReference>
<gene>
    <name evidence="7" type="ORF">C8P63_104208</name>
</gene>
<evidence type="ECO:0000259" key="6">
    <source>
        <dbReference type="Pfam" id="PF00294"/>
    </source>
</evidence>
<organism evidence="7 8">
    <name type="scientific">Melghirimyces profundicolus</name>
    <dbReference type="NCBI Taxonomy" id="1242148"/>
    <lineage>
        <taxon>Bacteria</taxon>
        <taxon>Bacillati</taxon>
        <taxon>Bacillota</taxon>
        <taxon>Bacilli</taxon>
        <taxon>Bacillales</taxon>
        <taxon>Thermoactinomycetaceae</taxon>
        <taxon>Melghirimyces</taxon>
    </lineage>
</organism>
<keyword evidence="5" id="KW-0067">ATP-binding</keyword>
<keyword evidence="2" id="KW-0808">Transferase</keyword>
<dbReference type="CDD" id="cd01166">
    <property type="entry name" value="KdgK"/>
    <property type="match status" value="1"/>
</dbReference>
<evidence type="ECO:0000256" key="1">
    <source>
        <dbReference type="ARBA" id="ARBA00010688"/>
    </source>
</evidence>
<dbReference type="OrthoDB" id="9813569at2"/>
<dbReference type="InterPro" id="IPR011611">
    <property type="entry name" value="PfkB_dom"/>
</dbReference>
<keyword evidence="8" id="KW-1185">Reference proteome</keyword>
<evidence type="ECO:0000256" key="3">
    <source>
        <dbReference type="ARBA" id="ARBA00022741"/>
    </source>
</evidence>
<evidence type="ECO:0000256" key="5">
    <source>
        <dbReference type="ARBA" id="ARBA00022840"/>
    </source>
</evidence>
<reference evidence="7 8" key="1">
    <citation type="submission" date="2018-04" db="EMBL/GenBank/DDBJ databases">
        <title>Genomic Encyclopedia of Archaeal and Bacterial Type Strains, Phase II (KMG-II): from individual species to whole genera.</title>
        <authorList>
            <person name="Goeker M."/>
        </authorList>
    </citation>
    <scope>NUCLEOTIDE SEQUENCE [LARGE SCALE GENOMIC DNA]</scope>
    <source>
        <strain evidence="7 8">DSM 45787</strain>
    </source>
</reference>
<feature type="domain" description="Carbohydrate kinase PfkB" evidence="6">
    <location>
        <begin position="3"/>
        <end position="297"/>
    </location>
</feature>
<dbReference type="GO" id="GO:0016301">
    <property type="term" value="F:kinase activity"/>
    <property type="evidence" value="ECO:0007669"/>
    <property type="project" value="UniProtKB-KW"/>
</dbReference>
<dbReference type="Pfam" id="PF00294">
    <property type="entry name" value="PfkB"/>
    <property type="match status" value="1"/>
</dbReference>
<dbReference type="SUPFAM" id="SSF53613">
    <property type="entry name" value="Ribokinase-like"/>
    <property type="match status" value="1"/>
</dbReference>
<comment type="similarity">
    <text evidence="1">Belongs to the carbohydrate kinase PfkB family.</text>
</comment>
<protein>
    <submittedName>
        <fullName evidence="7">5-dehydro-2-deoxygluconokinase</fullName>
    </submittedName>
</protein>
<dbReference type="InterPro" id="IPR050306">
    <property type="entry name" value="PfkB_Carbo_kinase"/>
</dbReference>
<evidence type="ECO:0000313" key="7">
    <source>
        <dbReference type="EMBL" id="PTX63361.1"/>
    </source>
</evidence>
<dbReference type="PRINTS" id="PR00990">
    <property type="entry name" value="RIBOKINASE"/>
</dbReference>
<accession>A0A2T6C4V6</accession>
<dbReference type="InterPro" id="IPR029056">
    <property type="entry name" value="Ribokinase-like"/>
</dbReference>
<name>A0A2T6C4V6_9BACL</name>
<proteinExistence type="inferred from homology"/>
<evidence type="ECO:0000256" key="4">
    <source>
        <dbReference type="ARBA" id="ARBA00022777"/>
    </source>
</evidence>
<dbReference type="RefSeq" id="WP_108022186.1">
    <property type="nucleotide sequence ID" value="NZ_QBKR01000004.1"/>
</dbReference>
<sequence>MEVVTFGESMVLMDPDRNGPLEHVHRFEKRMAGAESNFAVAVSRLGHRVAWISRLGKDPLGLGIYRNLRGEGVDVSGVIFDDSRPTGLYFKERKGEGGTRVYYYRAGSAASALTPGDVRPERWSGARILFVTGITPALSDSCREAVFSAVDEARNHGVSVVFDPNYRAKLWGEDEAGPILREIAAKSDIVLPGVNEGRLMTGSDDPEVIASTLVGLGAGQVVVKLGPEGAWYRAGGEKGKVKGFSVRQVDEVGAGDAFAAGYVSGLLDGLPTPEAVRRACAMGALAVTGPGDYENLPLREELERFMSGTGKETLR</sequence>
<keyword evidence="3" id="KW-0547">Nucleotide-binding</keyword>
<comment type="caution">
    <text evidence="7">The sequence shown here is derived from an EMBL/GenBank/DDBJ whole genome shotgun (WGS) entry which is preliminary data.</text>
</comment>
<dbReference type="Proteomes" id="UP000244240">
    <property type="component" value="Unassembled WGS sequence"/>
</dbReference>
<dbReference type="InterPro" id="IPR002139">
    <property type="entry name" value="Ribo/fructo_kinase"/>
</dbReference>
<evidence type="ECO:0000313" key="8">
    <source>
        <dbReference type="Proteomes" id="UP000244240"/>
    </source>
</evidence>
<dbReference type="GO" id="GO:0005524">
    <property type="term" value="F:ATP binding"/>
    <property type="evidence" value="ECO:0007669"/>
    <property type="project" value="UniProtKB-KW"/>
</dbReference>
<dbReference type="AlphaFoldDB" id="A0A2T6C4V6"/>